<gene>
    <name evidence="3" type="ORF">Poly21_00230</name>
</gene>
<feature type="transmembrane region" description="Helical" evidence="2">
    <location>
        <begin position="238"/>
        <end position="259"/>
    </location>
</feature>
<dbReference type="InterPro" id="IPR016035">
    <property type="entry name" value="Acyl_Trfase/lysoPLipase"/>
</dbReference>
<feature type="transmembrane region" description="Helical" evidence="2">
    <location>
        <begin position="778"/>
        <end position="800"/>
    </location>
</feature>
<feature type="transmembrane region" description="Helical" evidence="2">
    <location>
        <begin position="175"/>
        <end position="193"/>
    </location>
</feature>
<feature type="transmembrane region" description="Helical" evidence="2">
    <location>
        <begin position="137"/>
        <end position="155"/>
    </location>
</feature>
<keyword evidence="2" id="KW-0812">Transmembrane</keyword>
<accession>A0A5C6C168</accession>
<dbReference type="SUPFAM" id="SSF52151">
    <property type="entry name" value="FabD/lysophospholipase-like"/>
    <property type="match status" value="1"/>
</dbReference>
<proteinExistence type="predicted"/>
<sequence>MIESEQHDSPDLFPYPVSKGEKESPATTWVRNHSSYLTVGGFLNYLQVAGVYIRGILLNLVVLAPVILVAAMIPAFFHHWLLNHPFAATGFASLLFVLAIAVFLANGPYSLIRAISQRLAGDHNRDGSLARLGREQLIAWAILALFVGISIDVTPRLIEFARQNQGSLQLNWPNVSALIVGIATLVGTASRFLDRFESTKASYAVAIVGLTSLSIPYLLLLGVANYLVYGIIPTRSMYAWLTFICVIAFTVSLFIALRIRSTKAMPTTNKRFGFAVTTGFAIAIGFLAFAAHRSGNQSAIVSEFVGEVTRPLSRLASVKVPKEKKLADTPAFQELVDKYELLNSFGKVRFTTHGVVLSESPLFSFLRPSSWLNWLDDRDADAEYFLAASDFIEAGERIDSLDSVSKLRLLHLGADEAFRTIVQAERKKTLVEGEAESRSPNNAILAECLRSKLAITAERREELATLTLDELHAVTSDTDAMQRDYQAITLRRLPERLSTTFLERTGRKPTSESEEKGALDVNLSGPFLLENLQRSEFDSAWGEEMWLTCLAASTDVDLWATDTAKQLSGVSGFSIGKAGDVVEEAKRRQVASAFTTEQCMQLLDQKDVIHRHIPNAGIAGANASLPGDVSVATKSLGQFLKRPWSTQRGGDVEKELSAFCSRLKLGTSDAFRVSCFDVLLYQAVNDQDVTGVAARIALAELFNPSIVIESVPEGMDPLGVYRVKAGEQMSDRSLKRLAAIRFTNIDKSEPILRRIVLGEFGNLQGLSGMKERVFERAFWSKGIFILVTATLLLIVAWLYIDINRTSAHGFYRDRLSRAFLFDIDCNGQVSPAFDVRLSELGNYSSGSVAPFQLINCAVNLQGSPDLEIRAEKSDFFTFNAVYAGSDRTGYVPIEVLEEACPSLSVGTAMAISAGAASPNMGRNTNSLLVFLMTFANLRLGYWLPNPRKVVQDLSENGKLKNRKLLDLTDVRVLEISKIKDRRKNLDPAGQESFDGVTDVEGSLCGLACSGGGIRSAAINLGIAQALHAAEIFPLFDLLSTVSGGGYFGSSVSTSMRARSSQEALRPIGNANDRESPSFENGFDPWVTGYRWITRPTHYLKEMTSWLSQDDTWINLSDGGHVENLGFYELLRRRCRFIVVGDGEADPDLEFPSLTFAIQAARARLNTTIQWVPESIHLWSQSAASSHSKRPHHALGRIQYPGDSRPAFVLYLKSSVNDDEPADVRGYDRQHEAFPHESTADQFFDPSQFEAYRELGKHIAESALAAIGPIERSEDAKSISFTSLINKLDVLCPDPAAISDE</sequence>
<feature type="transmembrane region" description="Helical" evidence="2">
    <location>
        <begin position="271"/>
        <end position="291"/>
    </location>
</feature>
<dbReference type="PANTHER" id="PTHR10728:SF40">
    <property type="entry name" value="PATATIN FAMILY PROTEIN"/>
    <property type="match status" value="1"/>
</dbReference>
<evidence type="ECO:0008006" key="5">
    <source>
        <dbReference type="Google" id="ProtNLM"/>
    </source>
</evidence>
<feature type="transmembrane region" description="Helical" evidence="2">
    <location>
        <begin position="60"/>
        <end position="80"/>
    </location>
</feature>
<dbReference type="GO" id="GO:0005829">
    <property type="term" value="C:cytosol"/>
    <property type="evidence" value="ECO:0007669"/>
    <property type="project" value="TreeGrafter"/>
</dbReference>
<keyword evidence="2" id="KW-0472">Membrane</keyword>
<comment type="caution">
    <text evidence="3">The sequence shown here is derived from an EMBL/GenBank/DDBJ whole genome shotgun (WGS) entry which is preliminary data.</text>
</comment>
<feature type="transmembrane region" description="Helical" evidence="2">
    <location>
        <begin position="205"/>
        <end position="232"/>
    </location>
</feature>
<feature type="compositionally biased region" description="Basic and acidic residues" evidence="1">
    <location>
        <begin position="1"/>
        <end position="10"/>
    </location>
</feature>
<evidence type="ECO:0000256" key="1">
    <source>
        <dbReference type="SAM" id="MobiDB-lite"/>
    </source>
</evidence>
<keyword evidence="2" id="KW-1133">Transmembrane helix</keyword>
<dbReference type="Gene3D" id="3.40.1090.10">
    <property type="entry name" value="Cytosolic phospholipase A2 catalytic domain"/>
    <property type="match status" value="1"/>
</dbReference>
<evidence type="ECO:0000313" key="4">
    <source>
        <dbReference type="Proteomes" id="UP000319908"/>
    </source>
</evidence>
<dbReference type="Proteomes" id="UP000319908">
    <property type="component" value="Unassembled WGS sequence"/>
</dbReference>
<feature type="transmembrane region" description="Helical" evidence="2">
    <location>
        <begin position="927"/>
        <end position="944"/>
    </location>
</feature>
<dbReference type="OrthoDB" id="289717at2"/>
<dbReference type="PANTHER" id="PTHR10728">
    <property type="entry name" value="CYTOSOLIC PHOSPHOLIPASE A2"/>
    <property type="match status" value="1"/>
</dbReference>
<keyword evidence="4" id="KW-1185">Reference proteome</keyword>
<dbReference type="EMBL" id="SJPU01000001">
    <property type="protein sequence ID" value="TWU17872.1"/>
    <property type="molecule type" value="Genomic_DNA"/>
</dbReference>
<evidence type="ECO:0000313" key="3">
    <source>
        <dbReference type="EMBL" id="TWU17872.1"/>
    </source>
</evidence>
<feature type="transmembrane region" description="Helical" evidence="2">
    <location>
        <begin position="86"/>
        <end position="105"/>
    </location>
</feature>
<protein>
    <recommendedName>
        <fullName evidence="5">Patatin-like phospholipase</fullName>
    </recommendedName>
</protein>
<organism evidence="3 4">
    <name type="scientific">Allorhodopirellula heiligendammensis</name>
    <dbReference type="NCBI Taxonomy" id="2714739"/>
    <lineage>
        <taxon>Bacteria</taxon>
        <taxon>Pseudomonadati</taxon>
        <taxon>Planctomycetota</taxon>
        <taxon>Planctomycetia</taxon>
        <taxon>Pirellulales</taxon>
        <taxon>Pirellulaceae</taxon>
        <taxon>Allorhodopirellula</taxon>
    </lineage>
</organism>
<name>A0A5C6C168_9BACT</name>
<reference evidence="3 4" key="1">
    <citation type="journal article" date="2020" name="Antonie Van Leeuwenhoek">
        <title>Rhodopirellula heiligendammensis sp. nov., Rhodopirellula pilleata sp. nov., and Rhodopirellula solitaria sp. nov. isolated from natural or artificial marine surfaces in Northern Germany and California, USA, and emended description of the genus Rhodopirellula.</title>
        <authorList>
            <person name="Kallscheuer N."/>
            <person name="Wiegand S."/>
            <person name="Jogler M."/>
            <person name="Boedeker C."/>
            <person name="Peeters S.H."/>
            <person name="Rast P."/>
            <person name="Heuer A."/>
            <person name="Jetten M.S.M."/>
            <person name="Rohde M."/>
            <person name="Jogler C."/>
        </authorList>
    </citation>
    <scope>NUCLEOTIDE SEQUENCE [LARGE SCALE GENOMIC DNA]</scope>
    <source>
        <strain evidence="3 4">Poly21</strain>
    </source>
</reference>
<dbReference type="GO" id="GO:0004623">
    <property type="term" value="F:phospholipase A2 activity"/>
    <property type="evidence" value="ECO:0007669"/>
    <property type="project" value="TreeGrafter"/>
</dbReference>
<dbReference type="GO" id="GO:0046475">
    <property type="term" value="P:glycerophospholipid catabolic process"/>
    <property type="evidence" value="ECO:0007669"/>
    <property type="project" value="TreeGrafter"/>
</dbReference>
<feature type="region of interest" description="Disordered" evidence="1">
    <location>
        <begin position="1"/>
        <end position="23"/>
    </location>
</feature>
<evidence type="ECO:0000256" key="2">
    <source>
        <dbReference type="SAM" id="Phobius"/>
    </source>
</evidence>
<dbReference type="RefSeq" id="WP_146404772.1">
    <property type="nucleotide sequence ID" value="NZ_SJPU01000001.1"/>
</dbReference>